<feature type="region of interest" description="Disordered" evidence="1">
    <location>
        <begin position="57"/>
        <end position="107"/>
    </location>
</feature>
<accession>A0A0N4YCC4</accession>
<reference evidence="2 3" key="2">
    <citation type="submission" date="2018-11" db="EMBL/GenBank/DDBJ databases">
        <authorList>
            <consortium name="Pathogen Informatics"/>
        </authorList>
    </citation>
    <scope>NUCLEOTIDE SEQUENCE [LARGE SCALE GENOMIC DNA]</scope>
</reference>
<reference evidence="4" key="1">
    <citation type="submission" date="2017-02" db="UniProtKB">
        <authorList>
            <consortium name="WormBaseParasite"/>
        </authorList>
    </citation>
    <scope>IDENTIFICATION</scope>
</reference>
<organism evidence="4">
    <name type="scientific">Nippostrongylus brasiliensis</name>
    <name type="common">Rat hookworm</name>
    <dbReference type="NCBI Taxonomy" id="27835"/>
    <lineage>
        <taxon>Eukaryota</taxon>
        <taxon>Metazoa</taxon>
        <taxon>Ecdysozoa</taxon>
        <taxon>Nematoda</taxon>
        <taxon>Chromadorea</taxon>
        <taxon>Rhabditida</taxon>
        <taxon>Rhabditina</taxon>
        <taxon>Rhabditomorpha</taxon>
        <taxon>Strongyloidea</taxon>
        <taxon>Heligmosomidae</taxon>
        <taxon>Nippostrongylus</taxon>
    </lineage>
</organism>
<evidence type="ECO:0000256" key="1">
    <source>
        <dbReference type="SAM" id="MobiDB-lite"/>
    </source>
</evidence>
<protein>
    <submittedName>
        <fullName evidence="4">Secreted protein</fullName>
    </submittedName>
</protein>
<dbReference type="EMBL" id="UYSL01021270">
    <property type="protein sequence ID" value="VDL77776.1"/>
    <property type="molecule type" value="Genomic_DNA"/>
</dbReference>
<keyword evidence="3" id="KW-1185">Reference proteome</keyword>
<name>A0A0N4YCC4_NIPBR</name>
<evidence type="ECO:0000313" key="2">
    <source>
        <dbReference type="EMBL" id="VDL77776.1"/>
    </source>
</evidence>
<evidence type="ECO:0000313" key="3">
    <source>
        <dbReference type="Proteomes" id="UP000271162"/>
    </source>
</evidence>
<evidence type="ECO:0000313" key="4">
    <source>
        <dbReference type="WBParaSite" id="NBR_0001418601-mRNA-1"/>
    </source>
</evidence>
<dbReference type="Proteomes" id="UP000271162">
    <property type="component" value="Unassembled WGS sequence"/>
</dbReference>
<dbReference type="WBParaSite" id="NBR_0001418601-mRNA-1">
    <property type="protein sequence ID" value="NBR_0001418601-mRNA-1"/>
    <property type="gene ID" value="NBR_0001418601"/>
</dbReference>
<proteinExistence type="predicted"/>
<gene>
    <name evidence="2" type="ORF">NBR_LOCUS14187</name>
</gene>
<sequence>MFHSRRRHSSAVSTYIQLPYLVSLVVVVVVGDRNHPPSPTPDESIAKMRQLSAARRFPPHLCESKSSSSSCGWIPATGGSFPSMDPRRPRSSPRRLAEEIGAQSGSD</sequence>
<dbReference type="AlphaFoldDB" id="A0A0N4YCC4"/>